<proteinExistence type="predicted"/>
<dbReference type="OrthoDB" id="9769871at2"/>
<organism evidence="3 4">
    <name type="scientific">Parablautia muri</name>
    <dbReference type="NCBI Taxonomy" id="2320879"/>
    <lineage>
        <taxon>Bacteria</taxon>
        <taxon>Bacillati</taxon>
        <taxon>Bacillota</taxon>
        <taxon>Clostridia</taxon>
        <taxon>Lachnospirales</taxon>
        <taxon>Lachnospiraceae</taxon>
        <taxon>Parablautia</taxon>
    </lineage>
</organism>
<accession>A0A9X5BHN9</accession>
<evidence type="ECO:0000256" key="1">
    <source>
        <dbReference type="ARBA" id="ARBA00022729"/>
    </source>
</evidence>
<protein>
    <submittedName>
        <fullName evidence="3">BMP family ABC transporter substrate-binding protein</fullName>
    </submittedName>
</protein>
<dbReference type="PANTHER" id="PTHR43208">
    <property type="entry name" value="ABC TRANSPORTER SUBSTRATE-BINDING PROTEIN"/>
    <property type="match status" value="1"/>
</dbReference>
<gene>
    <name evidence="3" type="ORF">D5281_10850</name>
</gene>
<evidence type="ECO:0000259" key="2">
    <source>
        <dbReference type="Pfam" id="PF02608"/>
    </source>
</evidence>
<dbReference type="GO" id="GO:0005886">
    <property type="term" value="C:plasma membrane"/>
    <property type="evidence" value="ECO:0007669"/>
    <property type="project" value="InterPro"/>
</dbReference>
<dbReference type="Pfam" id="PF02608">
    <property type="entry name" value="Bmp"/>
    <property type="match status" value="1"/>
</dbReference>
<evidence type="ECO:0000313" key="3">
    <source>
        <dbReference type="EMBL" id="NBJ93082.1"/>
    </source>
</evidence>
<name>A0A9X5BHN9_9FIRM</name>
<keyword evidence="4" id="KW-1185">Reference proteome</keyword>
<sequence length="639" mass="72449">MGREDYNKALKSGKKDYQMRLLRGEKPTLEVLDDIMPQKGAYYEQPLGIVQIPAEQIVGTKTVGRSNSFAGNFMPILQEGSEFASKWASLSTSHVEEGIRDPIKAYEYMNKFYVEEGNKRVSVMKYFEVVSIPGNVIRIVPNRTDDKENKIYYEFMNFYQKAPINYIWFSQEGSFAKLQEAVGKEPDEVWTEEDLLDFSAVYTRFSSEYKAKGGGKLRNTPGDAFLAFITLYGYNAIEEKTTNEIKELIAKSWEEFEILGQEQEIDLKMKPNEEKKPLLSLLIPLGPSKLKIAFIYEKTPGTSAWTYAHELGRLYLEQTFPDEASTIFYENVTQENIDAQLEDAIKAGCNLIFTTTPAFVQASVKAAIANPDVRILNCSLNTSHRYIRTYYPRTHEAKFLMGAIAGAMAENSRMVYIEDYPIYGSIANINAFALGAKMINPRAQVYLEWSSKKGTDIDERIRETGASCVSGKDMVIPEEASRYFGIYHMDGENPRNLAMPLCHWGKFYERLIRTIMEGKWKYDDDSSQVKAINYWWGMSAGVIDVICSQNLPIGTKRLIELLKTTISAEAFNPFSGILYSQTGIVVDDPNRSLSPEEIMTMDWLAENVIGSIPKMEELKEQAEPVIKQQGVKNTAGTNE</sequence>
<dbReference type="PANTHER" id="PTHR43208:SF1">
    <property type="entry name" value="ABC TRANSPORTER SUBSTRATE-BINDING PROTEIN"/>
    <property type="match status" value="1"/>
</dbReference>
<comment type="caution">
    <text evidence="3">The sequence shown here is derived from an EMBL/GenBank/DDBJ whole genome shotgun (WGS) entry which is preliminary data.</text>
</comment>
<dbReference type="Gene3D" id="3.40.50.2300">
    <property type="match status" value="2"/>
</dbReference>
<dbReference type="EMBL" id="QZDT01000015">
    <property type="protein sequence ID" value="NBJ93082.1"/>
    <property type="molecule type" value="Genomic_DNA"/>
</dbReference>
<feature type="domain" description="ABC transporter substrate-binding protein PnrA-like" evidence="2">
    <location>
        <begin position="290"/>
        <end position="450"/>
    </location>
</feature>
<dbReference type="InterPro" id="IPR003760">
    <property type="entry name" value="PnrA-like"/>
</dbReference>
<keyword evidence="1" id="KW-0732">Signal</keyword>
<reference evidence="3" key="1">
    <citation type="submission" date="2018-09" db="EMBL/GenBank/DDBJ databases">
        <title>Murine metabolic-syndrome-specific gut microbial biobank.</title>
        <authorList>
            <person name="Liu C."/>
        </authorList>
    </citation>
    <scope>NUCLEOTIDE SEQUENCE</scope>
    <source>
        <strain evidence="3">D42-62</strain>
    </source>
</reference>
<dbReference type="RefSeq" id="WP_160560161.1">
    <property type="nucleotide sequence ID" value="NZ_QZDT01000015.1"/>
</dbReference>
<dbReference type="Proteomes" id="UP001154420">
    <property type="component" value="Unassembled WGS sequence"/>
</dbReference>
<dbReference type="InterPro" id="IPR052910">
    <property type="entry name" value="ABC-Purine-Binding"/>
</dbReference>
<dbReference type="AlphaFoldDB" id="A0A9X5BHN9"/>
<evidence type="ECO:0000313" key="4">
    <source>
        <dbReference type="Proteomes" id="UP001154420"/>
    </source>
</evidence>